<dbReference type="Proteomes" id="UP001229421">
    <property type="component" value="Unassembled WGS sequence"/>
</dbReference>
<organism evidence="1 2">
    <name type="scientific">Tagetes erecta</name>
    <name type="common">African marigold</name>
    <dbReference type="NCBI Taxonomy" id="13708"/>
    <lineage>
        <taxon>Eukaryota</taxon>
        <taxon>Viridiplantae</taxon>
        <taxon>Streptophyta</taxon>
        <taxon>Embryophyta</taxon>
        <taxon>Tracheophyta</taxon>
        <taxon>Spermatophyta</taxon>
        <taxon>Magnoliopsida</taxon>
        <taxon>eudicotyledons</taxon>
        <taxon>Gunneridae</taxon>
        <taxon>Pentapetalae</taxon>
        <taxon>asterids</taxon>
        <taxon>campanulids</taxon>
        <taxon>Asterales</taxon>
        <taxon>Asteraceae</taxon>
        <taxon>Asteroideae</taxon>
        <taxon>Heliantheae alliance</taxon>
        <taxon>Tageteae</taxon>
        <taxon>Tagetes</taxon>
    </lineage>
</organism>
<comment type="caution">
    <text evidence="1">The sequence shown here is derived from an EMBL/GenBank/DDBJ whole genome shotgun (WGS) entry which is preliminary data.</text>
</comment>
<dbReference type="EMBL" id="JAUHHV010000007">
    <property type="protein sequence ID" value="KAK1419655.1"/>
    <property type="molecule type" value="Genomic_DNA"/>
</dbReference>
<name>A0AAD8NKT7_TARER</name>
<protein>
    <submittedName>
        <fullName evidence="1">Uncharacterized protein</fullName>
    </submittedName>
</protein>
<keyword evidence="2" id="KW-1185">Reference proteome</keyword>
<accession>A0AAD8NKT7</accession>
<reference evidence="1" key="1">
    <citation type="journal article" date="2023" name="bioRxiv">
        <title>Improved chromosome-level genome assembly for marigold (Tagetes erecta).</title>
        <authorList>
            <person name="Jiang F."/>
            <person name="Yuan L."/>
            <person name="Wang S."/>
            <person name="Wang H."/>
            <person name="Xu D."/>
            <person name="Wang A."/>
            <person name="Fan W."/>
        </authorList>
    </citation>
    <scope>NUCLEOTIDE SEQUENCE</scope>
    <source>
        <strain evidence="1">WSJ</strain>
        <tissue evidence="1">Leaf</tissue>
    </source>
</reference>
<gene>
    <name evidence="1" type="ORF">QVD17_28895</name>
</gene>
<sequence>MILVCNVPILKFEAMLSFRDLRIASKRTNIRAHWNDVSKRLFNEPKDCRTSYAPVLFFLRIDFPDDVIDYRRGIRLKSIREYSVIMKYNTITPDTYYYQS</sequence>
<evidence type="ECO:0000313" key="2">
    <source>
        <dbReference type="Proteomes" id="UP001229421"/>
    </source>
</evidence>
<dbReference type="AlphaFoldDB" id="A0AAD8NKT7"/>
<proteinExistence type="predicted"/>
<evidence type="ECO:0000313" key="1">
    <source>
        <dbReference type="EMBL" id="KAK1419655.1"/>
    </source>
</evidence>